<proteinExistence type="inferred from homology"/>
<dbReference type="InterPro" id="IPR030678">
    <property type="entry name" value="Peptide/Ni-bd"/>
</dbReference>
<dbReference type="EMBL" id="CP040817">
    <property type="protein sequence ID" value="QYM92495.1"/>
    <property type="molecule type" value="Genomic_DNA"/>
</dbReference>
<keyword evidence="2" id="KW-0813">Transport</keyword>
<dbReference type="EMBL" id="CP033622">
    <property type="protein sequence ID" value="QIZ52621.1"/>
    <property type="molecule type" value="Genomic_DNA"/>
</dbReference>
<dbReference type="PANTHER" id="PTHR30290">
    <property type="entry name" value="PERIPLASMIC BINDING COMPONENT OF ABC TRANSPORTER"/>
    <property type="match status" value="1"/>
</dbReference>
<feature type="chain" id="PRO_5042109232" evidence="4">
    <location>
        <begin position="32"/>
        <end position="514"/>
    </location>
</feature>
<organism evidence="6 8">
    <name type="scientific">Dickeya zeae</name>
    <dbReference type="NCBI Taxonomy" id="204042"/>
    <lineage>
        <taxon>Bacteria</taxon>
        <taxon>Pseudomonadati</taxon>
        <taxon>Pseudomonadota</taxon>
        <taxon>Gammaproteobacteria</taxon>
        <taxon>Enterobacterales</taxon>
        <taxon>Pectobacteriaceae</taxon>
        <taxon>Dickeya</taxon>
    </lineage>
</organism>
<dbReference type="InterPro" id="IPR039424">
    <property type="entry name" value="SBP_5"/>
</dbReference>
<protein>
    <submittedName>
        <fullName evidence="6">ABC transporter substrate-binding protein</fullName>
    </submittedName>
</protein>
<dbReference type="PIRSF" id="PIRSF002741">
    <property type="entry name" value="MppA"/>
    <property type="match status" value="1"/>
</dbReference>
<dbReference type="GO" id="GO:0030288">
    <property type="term" value="C:outer membrane-bounded periplasmic space"/>
    <property type="evidence" value="ECO:0007669"/>
    <property type="project" value="UniProtKB-ARBA"/>
</dbReference>
<keyword evidence="3 4" id="KW-0732">Signal</keyword>
<dbReference type="Gene3D" id="3.10.105.10">
    <property type="entry name" value="Dipeptide-binding Protein, Domain 3"/>
    <property type="match status" value="1"/>
</dbReference>
<evidence type="ECO:0000313" key="6">
    <source>
        <dbReference type="EMBL" id="QIZ52621.1"/>
    </source>
</evidence>
<comment type="similarity">
    <text evidence="1">Belongs to the bacterial solute-binding protein 5 family.</text>
</comment>
<evidence type="ECO:0000259" key="5">
    <source>
        <dbReference type="Pfam" id="PF00496"/>
    </source>
</evidence>
<keyword evidence="9" id="KW-1185">Reference proteome</keyword>
<dbReference type="SUPFAM" id="SSF53850">
    <property type="entry name" value="Periplasmic binding protein-like II"/>
    <property type="match status" value="1"/>
</dbReference>
<dbReference type="PROSITE" id="PS51257">
    <property type="entry name" value="PROKAR_LIPOPROTEIN"/>
    <property type="match status" value="1"/>
</dbReference>
<dbReference type="GO" id="GO:1904680">
    <property type="term" value="F:peptide transmembrane transporter activity"/>
    <property type="evidence" value="ECO:0007669"/>
    <property type="project" value="TreeGrafter"/>
</dbReference>
<sequence>MARNLARHIRKSVRKYALTALLAGVSCASYAGKQNDTLVYASDSEVENVSPYHNNMREGVILAHLAWDTLIYRDPKTGEYKGELATDWQWESPTVLLLHLRKGVTFHNGDAFSADDVVYTFDNIAGPNTASVIPQSVDWIDKVEKVDDYTVRLHLKKPFPAALEYLSGPTPIYPAHYFQQVKLEGFSKAPVGTGPYKIVKVMPGQGVMMVKNPDYFKDSPIGQPKIGKIQFVVIRDPEARVAQLMTGQVDWIWRVASDQVDSLSAMPNIAVKSGETMRVGFLALNTNATGPEGAPFKDLRVRQAINYAINRQAMVDNLVRGGSKPVYSACFRTQTACDASQVIQYPYDPAKAKQLLAQAGYANGFDTDLWAYRERDYAEAIIGDLRKVGIRARLHFVQYPVMANALASGQAPLAFSTWGSFSINDATAFVTPYFGGKGSDIWKDPAVMAELAQADTVIDPQQRRAQYAALLGHISAQAYMAPLFSYSTHYAFTADLNFQDWPDELPRFAEASWK</sequence>
<reference evidence="6 8" key="1">
    <citation type="submission" date="2018-11" db="EMBL/GenBank/DDBJ databases">
        <title>Complete genome sequence of Dickeya zeae strain CE1 infecting Canna edulis Ker-Gawl. in China.</title>
        <authorList>
            <person name="Zhang J."/>
            <person name="Lin B."/>
            <person name="Shen H."/>
            <person name="Jiang S."/>
            <person name="Pu X."/>
            <person name="Sun D."/>
        </authorList>
    </citation>
    <scope>NUCLEOTIDE SEQUENCE [LARGE SCALE GENOMIC DNA]</scope>
    <source>
        <strain evidence="6 8">CE1</strain>
    </source>
</reference>
<dbReference type="AlphaFoldDB" id="A0AAE6Z1Q1"/>
<evidence type="ECO:0000256" key="1">
    <source>
        <dbReference type="ARBA" id="ARBA00005695"/>
    </source>
</evidence>
<evidence type="ECO:0000256" key="2">
    <source>
        <dbReference type="ARBA" id="ARBA00022448"/>
    </source>
</evidence>
<dbReference type="PANTHER" id="PTHR30290:SF9">
    <property type="entry name" value="OLIGOPEPTIDE-BINDING PROTEIN APPA"/>
    <property type="match status" value="1"/>
</dbReference>
<dbReference type="InterPro" id="IPR000914">
    <property type="entry name" value="SBP_5_dom"/>
</dbReference>
<evidence type="ECO:0000313" key="9">
    <source>
        <dbReference type="Proteomes" id="UP000824976"/>
    </source>
</evidence>
<dbReference type="Gene3D" id="3.40.190.10">
    <property type="entry name" value="Periplasmic binding protein-like II"/>
    <property type="match status" value="1"/>
</dbReference>
<reference evidence="7 9" key="2">
    <citation type="submission" date="2019-06" db="EMBL/GenBank/DDBJ databases">
        <title>Complete genome of Dickeya zeae PL65.</title>
        <authorList>
            <person name="Boluk G."/>
            <person name="Arif M."/>
        </authorList>
    </citation>
    <scope>NUCLEOTIDE SEQUENCE [LARGE SCALE GENOMIC DNA]</scope>
    <source>
        <strain evidence="7 9">PL65</strain>
    </source>
</reference>
<dbReference type="RefSeq" id="WP_168363602.1">
    <property type="nucleotide sequence ID" value="NZ_CP033622.1"/>
</dbReference>
<evidence type="ECO:0000313" key="8">
    <source>
        <dbReference type="Proteomes" id="UP000500801"/>
    </source>
</evidence>
<gene>
    <name evidence="6" type="ORF">DWG24_18665</name>
    <name evidence="7" type="ORF">FGI21_11750</name>
</gene>
<name>A0AAE6Z1Q1_9GAMM</name>
<dbReference type="Proteomes" id="UP000500801">
    <property type="component" value="Chromosome"/>
</dbReference>
<evidence type="ECO:0000256" key="3">
    <source>
        <dbReference type="ARBA" id="ARBA00022729"/>
    </source>
</evidence>
<dbReference type="CDD" id="cd08515">
    <property type="entry name" value="PBP2_NikA_DppA_OppA_like_10"/>
    <property type="match status" value="1"/>
</dbReference>
<feature type="signal peptide" evidence="4">
    <location>
        <begin position="1"/>
        <end position="31"/>
    </location>
</feature>
<accession>A0AAE6Z1Q1</accession>
<feature type="domain" description="Solute-binding protein family 5" evidence="5">
    <location>
        <begin position="79"/>
        <end position="438"/>
    </location>
</feature>
<evidence type="ECO:0000313" key="7">
    <source>
        <dbReference type="EMBL" id="QYM92495.1"/>
    </source>
</evidence>
<dbReference type="GO" id="GO:0015833">
    <property type="term" value="P:peptide transport"/>
    <property type="evidence" value="ECO:0007669"/>
    <property type="project" value="TreeGrafter"/>
</dbReference>
<evidence type="ECO:0000256" key="4">
    <source>
        <dbReference type="SAM" id="SignalP"/>
    </source>
</evidence>
<dbReference type="GO" id="GO:0043190">
    <property type="term" value="C:ATP-binding cassette (ABC) transporter complex"/>
    <property type="evidence" value="ECO:0007669"/>
    <property type="project" value="InterPro"/>
</dbReference>
<dbReference type="Proteomes" id="UP000824976">
    <property type="component" value="Chromosome"/>
</dbReference>
<dbReference type="Pfam" id="PF00496">
    <property type="entry name" value="SBP_bac_5"/>
    <property type="match status" value="1"/>
</dbReference>